<accession>A0ABY6KXW0</accession>
<name>A0ABY6KXW0_9ARAC</name>
<evidence type="ECO:0000256" key="1">
    <source>
        <dbReference type="SAM" id="MobiDB-lite"/>
    </source>
</evidence>
<gene>
    <name evidence="2" type="ORF">LAZ67_9003550</name>
</gene>
<dbReference type="PANTHER" id="PTHR22684">
    <property type="entry name" value="NULP1-RELATED"/>
    <property type="match status" value="1"/>
</dbReference>
<dbReference type="Pfam" id="PF04910">
    <property type="entry name" value="Tcf25"/>
    <property type="match status" value="1"/>
</dbReference>
<dbReference type="InterPro" id="IPR006994">
    <property type="entry name" value="TCF25/Rqc1"/>
</dbReference>
<organism evidence="2 3">
    <name type="scientific">Cordylochernes scorpioides</name>
    <dbReference type="NCBI Taxonomy" id="51811"/>
    <lineage>
        <taxon>Eukaryota</taxon>
        <taxon>Metazoa</taxon>
        <taxon>Ecdysozoa</taxon>
        <taxon>Arthropoda</taxon>
        <taxon>Chelicerata</taxon>
        <taxon>Arachnida</taxon>
        <taxon>Pseudoscorpiones</taxon>
        <taxon>Cheliferoidea</taxon>
        <taxon>Chernetidae</taxon>
        <taxon>Cordylochernes</taxon>
    </lineage>
</organism>
<reference evidence="2 3" key="1">
    <citation type="submission" date="2022-01" db="EMBL/GenBank/DDBJ databases">
        <title>A chromosomal length assembly of Cordylochernes scorpioides.</title>
        <authorList>
            <person name="Zeh D."/>
            <person name="Zeh J."/>
        </authorList>
    </citation>
    <scope>NUCLEOTIDE SEQUENCE [LARGE SCALE GENOMIC DNA]</scope>
    <source>
        <strain evidence="2">IN4F17</strain>
        <tissue evidence="2">Whole Body</tissue>
    </source>
</reference>
<proteinExistence type="predicted"/>
<dbReference type="Proteomes" id="UP001235939">
    <property type="component" value="Chromosome 09"/>
</dbReference>
<evidence type="ECO:0000313" key="2">
    <source>
        <dbReference type="EMBL" id="UYV72523.1"/>
    </source>
</evidence>
<feature type="compositionally biased region" description="Low complexity" evidence="1">
    <location>
        <begin position="568"/>
        <end position="602"/>
    </location>
</feature>
<dbReference type="PANTHER" id="PTHR22684:SF0">
    <property type="entry name" value="RIBOSOME QUALITY CONTROL COMPLEX SUBUNIT TCF25"/>
    <property type="match status" value="1"/>
</dbReference>
<evidence type="ECO:0000313" key="3">
    <source>
        <dbReference type="Proteomes" id="UP001235939"/>
    </source>
</evidence>
<keyword evidence="3" id="KW-1185">Reference proteome</keyword>
<dbReference type="EMBL" id="CP092871">
    <property type="protein sequence ID" value="UYV72523.1"/>
    <property type="molecule type" value="Genomic_DNA"/>
</dbReference>
<sequence length="641" mass="73232">MKMERGKDKRGFLCQKRFNLSRSSRGQEKETREVFKNREAGPQAWLRLWPLFSYPRHGLQKKGCLSPSWTILVLVGPGHPPQVRSGDLTTRKGISVSGSVLPRLKVTSGSISTPRNHQSNLKHFDPTHNSFSTFHDNSIKTHTNYNATVGEVTIFLLHRASVPFAVVRPQHSIERWIYRVYDSLPNTNILKCFPRIDYGLGLLNFYPWLRIINSQCLGKVQGSWWSQVKHHRSEGVSESILDYPVALDILIQSAEILVMAEQPKMASEHIEMAISLSERSYHPQFNVIKGNCRLDYRRAENRSYFIALFKHQHFVGQQGCYRTAMEICKLILSLDPEGDPLAIILVLDYYALLSKQLEYLVTFYRELNSSRNLFLLPNFSFSFPLALFKLGTENSLEDYLDESSQLLQEAIIRFPSMVLPMLEKCGGRIDPRFSEHSYLKASQKKSPICLTYLIDLYIARCHYLWKDSAVQLWLEECIHRALDMVDSNEGLSKDSIKNRFVGVSPNILRHLILSNVKDSIPEELHQGPIYAFDPLPPTDAITTYQVNPRQVIHQGVNLFQQFLRPFMPQNNNNNNQHQENEAAAAAAPPAVPAAVRAAPEAANAEEEPAERRGLIDPHRFQQSFEAMLDSILNILNRPDPD</sequence>
<feature type="region of interest" description="Disordered" evidence="1">
    <location>
        <begin position="567"/>
        <end position="618"/>
    </location>
</feature>
<protein>
    <submittedName>
        <fullName evidence="2">TCF25</fullName>
    </submittedName>
</protein>
<feature type="compositionally biased region" description="Basic and acidic residues" evidence="1">
    <location>
        <begin position="609"/>
        <end position="618"/>
    </location>
</feature>